<keyword evidence="2" id="KW-1133">Transmembrane helix</keyword>
<evidence type="ECO:0000256" key="1">
    <source>
        <dbReference type="SAM" id="MobiDB-lite"/>
    </source>
</evidence>
<dbReference type="PANTHER" id="PTHR16861:SF4">
    <property type="entry name" value="SH3 DOMAIN PROTEIN (AFU_ORTHOLOGUE AFUA_1G13610)"/>
    <property type="match status" value="1"/>
</dbReference>
<feature type="region of interest" description="Disordered" evidence="1">
    <location>
        <begin position="144"/>
        <end position="190"/>
    </location>
</feature>
<protein>
    <recommendedName>
        <fullName evidence="6">Mid2 domain-containing protein</fullName>
    </recommendedName>
</protein>
<sequence length="308" mass="33227">MVSLKALWLCAIILSKALCQPAQDYWTFPQALSAVTLGRNFTVRWEPSIREVFSTYCPPCDTSLVDLWVQTGHNTNNQYPIADNVNLKTTSNLTWPVGIPSQDLRRDGEWILRFVPNGTFSAYIQEEGKNVPSPLFYVLPSDGTTTSASASEPTSSPDGAPDTAPRSSTTSTSTISDNTPTPTPSADEVSNALSTGAKAGIGVGIGVGVVLSVAALLFFLIARRKGQHSYGWFGRSNHPADQDGLPVDHKVDENASEGNFTGVPPASSMLPELRGQELSQEPQKHELPSESQTHELEGNRRLASELDS</sequence>
<dbReference type="AlphaFoldDB" id="A0AB34KNT9"/>
<dbReference type="GeneID" id="96006075"/>
<feature type="compositionally biased region" description="Basic and acidic residues" evidence="1">
    <location>
        <begin position="238"/>
        <end position="253"/>
    </location>
</feature>
<keyword evidence="2" id="KW-0812">Transmembrane</keyword>
<name>A0AB34KNT9_9PEZI</name>
<evidence type="ECO:0000256" key="3">
    <source>
        <dbReference type="SAM" id="SignalP"/>
    </source>
</evidence>
<evidence type="ECO:0000313" key="4">
    <source>
        <dbReference type="EMBL" id="KAL1586692.1"/>
    </source>
</evidence>
<organism evidence="4 5">
    <name type="scientific">Cladosporium halotolerans</name>
    <dbReference type="NCBI Taxonomy" id="1052096"/>
    <lineage>
        <taxon>Eukaryota</taxon>
        <taxon>Fungi</taxon>
        <taxon>Dikarya</taxon>
        <taxon>Ascomycota</taxon>
        <taxon>Pezizomycotina</taxon>
        <taxon>Dothideomycetes</taxon>
        <taxon>Dothideomycetidae</taxon>
        <taxon>Cladosporiales</taxon>
        <taxon>Cladosporiaceae</taxon>
        <taxon>Cladosporium</taxon>
    </lineage>
</organism>
<feature type="region of interest" description="Disordered" evidence="1">
    <location>
        <begin position="233"/>
        <end position="308"/>
    </location>
</feature>
<keyword evidence="2" id="KW-0472">Membrane</keyword>
<accession>A0AB34KNT9</accession>
<evidence type="ECO:0008006" key="6">
    <source>
        <dbReference type="Google" id="ProtNLM"/>
    </source>
</evidence>
<feature type="signal peptide" evidence="3">
    <location>
        <begin position="1"/>
        <end position="19"/>
    </location>
</feature>
<feature type="chain" id="PRO_5044250919" description="Mid2 domain-containing protein" evidence="3">
    <location>
        <begin position="20"/>
        <end position="308"/>
    </location>
</feature>
<evidence type="ECO:0000256" key="2">
    <source>
        <dbReference type="SAM" id="Phobius"/>
    </source>
</evidence>
<feature type="compositionally biased region" description="Low complexity" evidence="1">
    <location>
        <begin position="144"/>
        <end position="180"/>
    </location>
</feature>
<dbReference type="PANTHER" id="PTHR16861">
    <property type="entry name" value="GLYCOPROTEIN 38"/>
    <property type="match status" value="1"/>
</dbReference>
<feature type="transmembrane region" description="Helical" evidence="2">
    <location>
        <begin position="199"/>
        <end position="222"/>
    </location>
</feature>
<reference evidence="4 5" key="1">
    <citation type="journal article" date="2020" name="Microbiol. Resour. Announc.">
        <title>Draft Genome Sequence of a Cladosporium Species Isolated from the Mesophotic Ascidian Didemnum maculosum.</title>
        <authorList>
            <person name="Gioti A."/>
            <person name="Siaperas R."/>
            <person name="Nikolaivits E."/>
            <person name="Le Goff G."/>
            <person name="Ouazzani J."/>
            <person name="Kotoulas G."/>
            <person name="Topakas E."/>
        </authorList>
    </citation>
    <scope>NUCLEOTIDE SEQUENCE [LARGE SCALE GENOMIC DNA]</scope>
    <source>
        <strain evidence="4 5">TM138-S3</strain>
    </source>
</reference>
<dbReference type="RefSeq" id="XP_069229797.1">
    <property type="nucleotide sequence ID" value="XM_069373237.1"/>
</dbReference>
<dbReference type="Proteomes" id="UP000803884">
    <property type="component" value="Unassembled WGS sequence"/>
</dbReference>
<keyword evidence="5" id="KW-1185">Reference proteome</keyword>
<gene>
    <name evidence="4" type="ORF">WHR41_04631</name>
</gene>
<feature type="compositionally biased region" description="Basic and acidic residues" evidence="1">
    <location>
        <begin position="282"/>
        <end position="308"/>
    </location>
</feature>
<proteinExistence type="predicted"/>
<comment type="caution">
    <text evidence="4">The sequence shown here is derived from an EMBL/GenBank/DDBJ whole genome shotgun (WGS) entry which is preliminary data.</text>
</comment>
<keyword evidence="3" id="KW-0732">Signal</keyword>
<evidence type="ECO:0000313" key="5">
    <source>
        <dbReference type="Proteomes" id="UP000803884"/>
    </source>
</evidence>
<dbReference type="EMBL" id="JAAQHG020000013">
    <property type="protein sequence ID" value="KAL1586692.1"/>
    <property type="molecule type" value="Genomic_DNA"/>
</dbReference>